<feature type="region of interest" description="Disordered" evidence="1">
    <location>
        <begin position="464"/>
        <end position="519"/>
    </location>
</feature>
<organism evidence="3 4">
    <name type="scientific">Rhizopogon vesiculosus</name>
    <dbReference type="NCBI Taxonomy" id="180088"/>
    <lineage>
        <taxon>Eukaryota</taxon>
        <taxon>Fungi</taxon>
        <taxon>Dikarya</taxon>
        <taxon>Basidiomycota</taxon>
        <taxon>Agaricomycotina</taxon>
        <taxon>Agaricomycetes</taxon>
        <taxon>Agaricomycetidae</taxon>
        <taxon>Boletales</taxon>
        <taxon>Suillineae</taxon>
        <taxon>Rhizopogonaceae</taxon>
        <taxon>Rhizopogon</taxon>
    </lineage>
</organism>
<keyword evidence="2" id="KW-1133">Transmembrane helix</keyword>
<feature type="transmembrane region" description="Helical" evidence="2">
    <location>
        <begin position="124"/>
        <end position="142"/>
    </location>
</feature>
<name>A0A1J8Q2M1_9AGAM</name>
<evidence type="ECO:0000313" key="4">
    <source>
        <dbReference type="Proteomes" id="UP000183567"/>
    </source>
</evidence>
<feature type="compositionally biased region" description="Polar residues" evidence="1">
    <location>
        <begin position="495"/>
        <end position="504"/>
    </location>
</feature>
<gene>
    <name evidence="3" type="ORF">AZE42_06449</name>
</gene>
<dbReference type="Proteomes" id="UP000183567">
    <property type="component" value="Unassembled WGS sequence"/>
</dbReference>
<keyword evidence="2" id="KW-0812">Transmembrane</keyword>
<dbReference type="EMBL" id="LVVM01003423">
    <property type="protein sequence ID" value="OJA14919.1"/>
    <property type="molecule type" value="Genomic_DNA"/>
</dbReference>
<sequence>METSTSTVSSTATITMISSPTYSYSSSLTTSTSSSSTVSISTSTIIPAPSTFFIYTTEVDDSSSTAPTTAWSSTLILTSVVSHAGTTTWTTTTSGVLSTEGVSKTANGWANGDSRRLSSSPGSIAGLALGILGAIAFAALWLSCARRRHRQLTHDASAIPPWATGPLETEVDMEEPYAEILAALNAGMGAGRNAHIEGDTSGEISGELAMPHASSPTLPLYSLPPERHHDGLYVFPLSPPPSTYIPAPPPSAYVPPPSSKSPWRRSSPGPDASAWFAGHNIAPTSSVTSHHSNSTSNVLSRTETGTRTRTGSEEPLLSRVGSGSSYLDSGHKIRLGSAFGSPKGSVSGHNHNLSPSSDRRSNTISSFGALRSVSSGGALRSMSSHGYEFGFGSASSGTGSHRGPALGLAISGGPISYKSRRAIKWTKGKRESTGSSISVISAYGSADEKPAGVRAFLSRLRLRNSPSPKASSLRDLESEGMSEKRNSGAPGGHISPQTFSTVLSPATPPLEPASLPTSPRFVLSNPDPQPHSPYVNIDVQGALQGHEDGLQPPTWPWLGHAQTNTLPPSPAHTLESRSSAAEGLLDPRLRENVEGRSNASLRDFEDYSRPIGGLVNNRMHSTTTFGTVDSLDGMSVRNREDDQQEEAGATATSIPRSSWVVDGFTDDFHAT</sequence>
<proteinExistence type="predicted"/>
<feature type="region of interest" description="Disordered" evidence="1">
    <location>
        <begin position="248"/>
        <end position="325"/>
    </location>
</feature>
<comment type="caution">
    <text evidence="3">The sequence shown here is derived from an EMBL/GenBank/DDBJ whole genome shotgun (WGS) entry which is preliminary data.</text>
</comment>
<dbReference type="AlphaFoldDB" id="A0A1J8Q2M1"/>
<feature type="compositionally biased region" description="Low complexity" evidence="1">
    <location>
        <begin position="285"/>
        <end position="303"/>
    </location>
</feature>
<reference evidence="3 4" key="1">
    <citation type="submission" date="2016-03" db="EMBL/GenBank/DDBJ databases">
        <title>Comparative genomics of the ectomycorrhizal sister species Rhizopogon vinicolor and Rhizopogon vesiculosus (Basidiomycota: Boletales) reveals a divergence of the mating type B locus.</title>
        <authorList>
            <person name="Mujic A.B."/>
            <person name="Kuo A."/>
            <person name="Tritt A."/>
            <person name="Lipzen A."/>
            <person name="Chen C."/>
            <person name="Johnson J."/>
            <person name="Sharma A."/>
            <person name="Barry K."/>
            <person name="Grigoriev I.V."/>
            <person name="Spatafora J.W."/>
        </authorList>
    </citation>
    <scope>NUCLEOTIDE SEQUENCE [LARGE SCALE GENOMIC DNA]</scope>
    <source>
        <strain evidence="3 4">AM-OR11-056</strain>
    </source>
</reference>
<feature type="region of interest" description="Disordered" evidence="1">
    <location>
        <begin position="338"/>
        <end position="363"/>
    </location>
</feature>
<keyword evidence="4" id="KW-1185">Reference proteome</keyword>
<evidence type="ECO:0000256" key="1">
    <source>
        <dbReference type="SAM" id="MobiDB-lite"/>
    </source>
</evidence>
<feature type="compositionally biased region" description="Pro residues" evidence="1">
    <location>
        <begin position="248"/>
        <end position="259"/>
    </location>
</feature>
<feature type="compositionally biased region" description="Basic and acidic residues" evidence="1">
    <location>
        <begin position="472"/>
        <end position="486"/>
    </location>
</feature>
<accession>A0A1J8Q2M1</accession>
<keyword evidence="2" id="KW-0472">Membrane</keyword>
<feature type="compositionally biased region" description="Polar residues" evidence="1">
    <location>
        <begin position="347"/>
        <end position="363"/>
    </location>
</feature>
<dbReference type="OrthoDB" id="3039272at2759"/>
<evidence type="ECO:0000256" key="2">
    <source>
        <dbReference type="SAM" id="Phobius"/>
    </source>
</evidence>
<protein>
    <submittedName>
        <fullName evidence="3">Uncharacterized protein</fullName>
    </submittedName>
</protein>
<evidence type="ECO:0000313" key="3">
    <source>
        <dbReference type="EMBL" id="OJA14919.1"/>
    </source>
</evidence>
<dbReference type="STRING" id="180088.A0A1J8Q2M1"/>